<feature type="domain" description="Importin N-terminal" evidence="6">
    <location>
        <begin position="23"/>
        <end position="88"/>
    </location>
</feature>
<evidence type="ECO:0000259" key="6">
    <source>
        <dbReference type="SMART" id="SM00913"/>
    </source>
</evidence>
<dbReference type="GeneID" id="19972255"/>
<evidence type="ECO:0000256" key="2">
    <source>
        <dbReference type="ARBA" id="ARBA00007991"/>
    </source>
</evidence>
<keyword evidence="5" id="KW-0539">Nucleus</keyword>
<dbReference type="eggNOG" id="KOG2022">
    <property type="taxonomic scope" value="Eukaryota"/>
</dbReference>
<dbReference type="GO" id="GO:0031267">
    <property type="term" value="F:small GTPase binding"/>
    <property type="evidence" value="ECO:0007669"/>
    <property type="project" value="InterPro"/>
</dbReference>
<dbReference type="PANTHER" id="PTHR12363">
    <property type="entry name" value="TRANSPORTIN 3 AND IMPORTIN 13"/>
    <property type="match status" value="1"/>
</dbReference>
<dbReference type="InParanoid" id="W2RW06"/>
<evidence type="ECO:0000313" key="7">
    <source>
        <dbReference type="EMBL" id="ETN40637.1"/>
    </source>
</evidence>
<dbReference type="PANTHER" id="PTHR12363:SF33">
    <property type="entry name" value="IMPORTIN-13"/>
    <property type="match status" value="1"/>
</dbReference>
<evidence type="ECO:0000256" key="1">
    <source>
        <dbReference type="ARBA" id="ARBA00004123"/>
    </source>
</evidence>
<dbReference type="InterPro" id="IPR051345">
    <property type="entry name" value="Importin_beta-like_NTR"/>
</dbReference>
<comment type="similarity">
    <text evidence="2">Belongs to the importin beta family.</text>
</comment>
<dbReference type="HOGENOM" id="CLU_005271_0_0_1"/>
<reference evidence="7 8" key="1">
    <citation type="submission" date="2013-03" db="EMBL/GenBank/DDBJ databases">
        <title>The Genome Sequence of Phialophora europaea CBS 101466.</title>
        <authorList>
            <consortium name="The Broad Institute Genomics Platform"/>
            <person name="Cuomo C."/>
            <person name="de Hoog S."/>
            <person name="Gorbushina A."/>
            <person name="Walker B."/>
            <person name="Young S.K."/>
            <person name="Zeng Q."/>
            <person name="Gargeya S."/>
            <person name="Fitzgerald M."/>
            <person name="Haas B."/>
            <person name="Abouelleil A."/>
            <person name="Allen A.W."/>
            <person name="Alvarado L."/>
            <person name="Arachchi H.M."/>
            <person name="Berlin A.M."/>
            <person name="Chapman S.B."/>
            <person name="Gainer-Dewar J."/>
            <person name="Goldberg J."/>
            <person name="Griggs A."/>
            <person name="Gujja S."/>
            <person name="Hansen M."/>
            <person name="Howarth C."/>
            <person name="Imamovic A."/>
            <person name="Ireland A."/>
            <person name="Larimer J."/>
            <person name="McCowan C."/>
            <person name="Murphy C."/>
            <person name="Pearson M."/>
            <person name="Poon T.W."/>
            <person name="Priest M."/>
            <person name="Roberts A."/>
            <person name="Saif S."/>
            <person name="Shea T."/>
            <person name="Sisk P."/>
            <person name="Sykes S."/>
            <person name="Wortman J."/>
            <person name="Nusbaum C."/>
            <person name="Birren B."/>
        </authorList>
    </citation>
    <scope>NUCLEOTIDE SEQUENCE [LARGE SCALE GENOMIC DNA]</scope>
    <source>
        <strain evidence="7 8">CBS 101466</strain>
    </source>
</reference>
<name>W2RW06_CYPE1</name>
<dbReference type="FunCoup" id="W2RW06">
    <property type="interactions" value="218"/>
</dbReference>
<dbReference type="GO" id="GO:0006606">
    <property type="term" value="P:protein import into nucleus"/>
    <property type="evidence" value="ECO:0007669"/>
    <property type="project" value="TreeGrafter"/>
</dbReference>
<keyword evidence="8" id="KW-1185">Reference proteome</keyword>
<dbReference type="GO" id="GO:0005737">
    <property type="term" value="C:cytoplasm"/>
    <property type="evidence" value="ECO:0007669"/>
    <property type="project" value="TreeGrafter"/>
</dbReference>
<dbReference type="Pfam" id="PF24140">
    <property type="entry name" value="TPR_TNPO3_IPO13_3rd"/>
    <property type="match status" value="1"/>
</dbReference>
<dbReference type="EMBL" id="KB822720">
    <property type="protein sequence ID" value="ETN40637.1"/>
    <property type="molecule type" value="Genomic_DNA"/>
</dbReference>
<sequence>MEPLIRALNDPKNQGSPAHIHQIQKQLQVLQRETSAWQAALDFLQNQDALIRFYGALTLTIKINADWKTDKFSKDTDARSSLLEALLSSYIRLALLEDENYVLQKLASTLATLYQKLGAEWPSPVRHIFGSLLQGQYVPSEQLPPMAGLLGLASQRSAKQIASILRLSVTLAEDVNSKAPGSTTQQQLSLSCSDTLELLSHVLTGYCQTFIDPSISSNPPQLNFPQADFTMLSRSALEALPLWTGLLKLQEAHAPKAETQSANKQAVLCTSMALKALQNNHLATPALHALVMIQTLSPRLLSKADSRYPQSFATSEVARGWVSSLVHGDPSTEAMAFVDLLDAIMLQVDTTSPDYIHSGRYHDMMNLLLTMLRCEGTAGVDDEVCQMMLETINTIVEGHTDWDPDPEAENFLKQFVGQACEACLAKAKMPEEEMNFSTRSWDRDDRSKFQDFRFEVQDFLQSAFGLLGPPLIQAIVTRTTSAPDWRDFEGSLYCLVAFADTMTAEPEIYDSLIASILEGAHFREVVHSQNVPDMARKTCIKFISEMTSYFKRHPNLMEILSFLFSSLHLPASATIASRAIYTLCDSQRSSLTEALGGFIASLNTIQDLRGMERHRIYGAVAAVVQSINNESAKVQPLTEILGLLARDVEASHVTSADEENFLEQNTDLLQTLAAIGRGLRAPDDTPVDLENVVSSNSGFWINGPGSNVQHQTLQIYKQVIERVGSRASSEFIEASCDFVRSGFTEMHPSPFKFTSPISVDLVTQNVSIHSPNIDVVMGSAASLLAAASPEEFGPQYPRLLQPILLGIQQLLNSNDRISVIRDSTYAAASLDFMSRSLPRWGNTLLELDEAQEAFALCLELGLLVIAEPDTLPRRSAAHLFGAFVELSKAGKVPHDSPAQRNLHALGESYQPRIIASFMRLVGGECARSELDVFSEQIRRYVHNQPMLFKSIAREAMKDDNRVLTDKALQATTQEQRDRFISQVDGLRGARKTNEVVRDFWVACRGSDFEYIT</sequence>
<evidence type="ECO:0000256" key="3">
    <source>
        <dbReference type="ARBA" id="ARBA00022448"/>
    </source>
</evidence>
<dbReference type="InterPro" id="IPR011989">
    <property type="entry name" value="ARM-like"/>
</dbReference>
<dbReference type="OrthoDB" id="2016913at2759"/>
<dbReference type="AlphaFoldDB" id="W2RW06"/>
<gene>
    <name evidence="7" type="ORF">HMPREF1541_04916</name>
</gene>
<dbReference type="Gene3D" id="1.25.10.10">
    <property type="entry name" value="Leucine-rich Repeat Variant"/>
    <property type="match status" value="1"/>
</dbReference>
<dbReference type="InterPro" id="IPR001494">
    <property type="entry name" value="Importin-beta_N"/>
</dbReference>
<dbReference type="VEuPathDB" id="FungiDB:HMPREF1541_04916"/>
<dbReference type="Proteomes" id="UP000030752">
    <property type="component" value="Unassembled WGS sequence"/>
</dbReference>
<dbReference type="RefSeq" id="XP_008717480.1">
    <property type="nucleotide sequence ID" value="XM_008719258.1"/>
</dbReference>
<evidence type="ECO:0000256" key="4">
    <source>
        <dbReference type="ARBA" id="ARBA00022927"/>
    </source>
</evidence>
<dbReference type="STRING" id="1220924.W2RW06"/>
<proteinExistence type="inferred from homology"/>
<organism evidence="7 8">
    <name type="scientific">Cyphellophora europaea (strain CBS 101466)</name>
    <name type="common">Phialophora europaea</name>
    <dbReference type="NCBI Taxonomy" id="1220924"/>
    <lineage>
        <taxon>Eukaryota</taxon>
        <taxon>Fungi</taxon>
        <taxon>Dikarya</taxon>
        <taxon>Ascomycota</taxon>
        <taxon>Pezizomycotina</taxon>
        <taxon>Eurotiomycetes</taxon>
        <taxon>Chaetothyriomycetidae</taxon>
        <taxon>Chaetothyriales</taxon>
        <taxon>Cyphellophoraceae</taxon>
        <taxon>Cyphellophora</taxon>
    </lineage>
</organism>
<dbReference type="SUPFAM" id="SSF48371">
    <property type="entry name" value="ARM repeat"/>
    <property type="match status" value="1"/>
</dbReference>
<dbReference type="SMART" id="SM00913">
    <property type="entry name" value="IBN_N"/>
    <property type="match status" value="1"/>
</dbReference>
<dbReference type="InterPro" id="IPR016024">
    <property type="entry name" value="ARM-type_fold"/>
</dbReference>
<accession>W2RW06</accession>
<dbReference type="GO" id="GO:0005634">
    <property type="term" value="C:nucleus"/>
    <property type="evidence" value="ECO:0007669"/>
    <property type="project" value="UniProtKB-SubCell"/>
</dbReference>
<protein>
    <recommendedName>
        <fullName evidence="6">Importin N-terminal domain-containing protein</fullName>
    </recommendedName>
</protein>
<comment type="subcellular location">
    <subcellularLocation>
        <location evidence="1">Nucleus</location>
    </subcellularLocation>
</comment>
<evidence type="ECO:0000313" key="8">
    <source>
        <dbReference type="Proteomes" id="UP000030752"/>
    </source>
</evidence>
<keyword evidence="3" id="KW-0813">Transport</keyword>
<evidence type="ECO:0000256" key="5">
    <source>
        <dbReference type="ARBA" id="ARBA00023242"/>
    </source>
</evidence>
<dbReference type="InterPro" id="IPR057942">
    <property type="entry name" value="TPR_TNPO3_IPO13_3rd"/>
</dbReference>
<keyword evidence="4" id="KW-0653">Protein transport</keyword>